<evidence type="ECO:0000256" key="4">
    <source>
        <dbReference type="ARBA" id="ARBA00022833"/>
    </source>
</evidence>
<sequence>MNKSFYFKLTQSAALVSAVFFCTLPAAQADTLADNLAAMEAQSPINITTNNTTFVKNLSPLLFTLNSDTQLKVINNGSPGVDKTAARANLVDPGAGSVTVGGDTYRLSQFHFHAPAEHLENGYKFPMEMHMVFADSKNNLLVVGRWVEEGAFNQALDPIFSNLPQTVTDTLTVDHFNLNALIPDNLNSFRYDGSLTTPPFSEGVKWVDLAQPLDMSAAQINAFSSLFPNGDAREIQALNGRTILTDVPGFATVAVVPEPETYTMLLAGLGLIGFMARRRLVNGGFMGSVA</sequence>
<dbReference type="NCBIfam" id="TIGR02595">
    <property type="entry name" value="PEP_CTERM"/>
    <property type="match status" value="1"/>
</dbReference>
<dbReference type="InterPro" id="IPR041891">
    <property type="entry name" value="Alpha_CA_prokaryot-like"/>
</dbReference>
<dbReference type="EMBL" id="FNKY01000001">
    <property type="protein sequence ID" value="SDQ45405.1"/>
    <property type="molecule type" value="Genomic_DNA"/>
</dbReference>
<evidence type="ECO:0000256" key="6">
    <source>
        <dbReference type="ARBA" id="ARBA00048348"/>
    </source>
</evidence>
<keyword evidence="10" id="KW-1185">Reference proteome</keyword>
<evidence type="ECO:0000256" key="1">
    <source>
        <dbReference type="ARBA" id="ARBA00010718"/>
    </source>
</evidence>
<dbReference type="InterPro" id="IPR023561">
    <property type="entry name" value="Carbonic_anhydrase_a-class"/>
</dbReference>
<feature type="signal peptide" evidence="7">
    <location>
        <begin position="1"/>
        <end position="29"/>
    </location>
</feature>
<dbReference type="PANTHER" id="PTHR18952:SF265">
    <property type="entry name" value="CARBONIC ANHYDRASE"/>
    <property type="match status" value="1"/>
</dbReference>
<comment type="caution">
    <text evidence="9">The sequence shown here is derived from an EMBL/GenBank/DDBJ whole genome shotgun (WGS) entry which is preliminary data.</text>
</comment>
<evidence type="ECO:0000313" key="9">
    <source>
        <dbReference type="EMBL" id="SDQ45405.1"/>
    </source>
</evidence>
<dbReference type="PROSITE" id="PS51144">
    <property type="entry name" value="ALPHA_CA_2"/>
    <property type="match status" value="1"/>
</dbReference>
<dbReference type="PANTHER" id="PTHR18952">
    <property type="entry name" value="CARBONIC ANHYDRASE"/>
    <property type="match status" value="1"/>
</dbReference>
<dbReference type="InterPro" id="IPR001148">
    <property type="entry name" value="CA_dom"/>
</dbReference>
<dbReference type="Pfam" id="PF00194">
    <property type="entry name" value="Carb_anhydrase"/>
    <property type="match status" value="1"/>
</dbReference>
<keyword evidence="5" id="KW-0456">Lyase</keyword>
<proteinExistence type="inferred from homology"/>
<dbReference type="Gene3D" id="3.10.200.10">
    <property type="entry name" value="Alpha carbonic anhydrase"/>
    <property type="match status" value="1"/>
</dbReference>
<evidence type="ECO:0000256" key="5">
    <source>
        <dbReference type="ARBA" id="ARBA00023239"/>
    </source>
</evidence>
<dbReference type="Pfam" id="PF07589">
    <property type="entry name" value="PEP-CTERM"/>
    <property type="match status" value="1"/>
</dbReference>
<keyword evidence="7" id="KW-0732">Signal</keyword>
<dbReference type="EC" id="4.2.1.1" evidence="2"/>
<reference evidence="9 10" key="1">
    <citation type="submission" date="2016-10" db="EMBL/GenBank/DDBJ databases">
        <authorList>
            <person name="Varghese N."/>
            <person name="Submissions S."/>
        </authorList>
    </citation>
    <scope>NUCLEOTIDE SEQUENCE [LARGE SCALE GENOMIC DNA]</scope>
    <source>
        <strain evidence="9 10">Nl1</strain>
    </source>
</reference>
<dbReference type="Proteomes" id="UP000183471">
    <property type="component" value="Unassembled WGS sequence"/>
</dbReference>
<dbReference type="SUPFAM" id="SSF51069">
    <property type="entry name" value="Carbonic anhydrase"/>
    <property type="match status" value="1"/>
</dbReference>
<keyword evidence="4" id="KW-0862">Zinc</keyword>
<evidence type="ECO:0000256" key="3">
    <source>
        <dbReference type="ARBA" id="ARBA00022723"/>
    </source>
</evidence>
<comment type="similarity">
    <text evidence="1">Belongs to the alpha-carbonic anhydrase family.</text>
</comment>
<name>A0ABY0T8U0_9PROT</name>
<dbReference type="InterPro" id="IPR036398">
    <property type="entry name" value="CA_dom_sf"/>
</dbReference>
<gene>
    <name evidence="9" type="ORF">SAMN05216402_0910</name>
</gene>
<comment type="catalytic activity">
    <reaction evidence="6">
        <text>hydrogencarbonate + H(+) = CO2 + H2O</text>
        <dbReference type="Rhea" id="RHEA:10748"/>
        <dbReference type="ChEBI" id="CHEBI:15377"/>
        <dbReference type="ChEBI" id="CHEBI:15378"/>
        <dbReference type="ChEBI" id="CHEBI:16526"/>
        <dbReference type="ChEBI" id="CHEBI:17544"/>
        <dbReference type="EC" id="4.2.1.1"/>
    </reaction>
</comment>
<dbReference type="InterPro" id="IPR013424">
    <property type="entry name" value="Ice-binding_C"/>
</dbReference>
<dbReference type="RefSeq" id="WP_074631022.1">
    <property type="nucleotide sequence ID" value="NZ_FNKY01000001.1"/>
</dbReference>
<dbReference type="CDD" id="cd03124">
    <property type="entry name" value="alpha_CA_prokaryotic_like"/>
    <property type="match status" value="1"/>
</dbReference>
<evidence type="ECO:0000256" key="2">
    <source>
        <dbReference type="ARBA" id="ARBA00012925"/>
    </source>
</evidence>
<accession>A0ABY0T8U0</accession>
<protein>
    <recommendedName>
        <fullName evidence="2">carbonic anhydrase</fullName>
        <ecNumber evidence="2">4.2.1.1</ecNumber>
    </recommendedName>
</protein>
<keyword evidence="3" id="KW-0479">Metal-binding</keyword>
<dbReference type="SMART" id="SM01057">
    <property type="entry name" value="Carb_anhydrase"/>
    <property type="match status" value="1"/>
</dbReference>
<organism evidence="9 10">
    <name type="scientific">Nitrosospira multiformis</name>
    <dbReference type="NCBI Taxonomy" id="1231"/>
    <lineage>
        <taxon>Bacteria</taxon>
        <taxon>Pseudomonadati</taxon>
        <taxon>Pseudomonadota</taxon>
        <taxon>Betaproteobacteria</taxon>
        <taxon>Nitrosomonadales</taxon>
        <taxon>Nitrosomonadaceae</taxon>
        <taxon>Nitrosospira</taxon>
    </lineage>
</organism>
<evidence type="ECO:0000313" key="10">
    <source>
        <dbReference type="Proteomes" id="UP000183471"/>
    </source>
</evidence>
<feature type="domain" description="Alpha-carbonic anhydrase" evidence="8">
    <location>
        <begin position="18"/>
        <end position="247"/>
    </location>
</feature>
<feature type="chain" id="PRO_5045974120" description="carbonic anhydrase" evidence="7">
    <location>
        <begin position="30"/>
        <end position="290"/>
    </location>
</feature>
<evidence type="ECO:0000256" key="7">
    <source>
        <dbReference type="SAM" id="SignalP"/>
    </source>
</evidence>
<evidence type="ECO:0000259" key="8">
    <source>
        <dbReference type="PROSITE" id="PS51144"/>
    </source>
</evidence>